<protein>
    <submittedName>
        <fullName evidence="6">Calmodulin and related proteins (EF-Hand superfamily)</fullName>
    </submittedName>
</protein>
<dbReference type="Pfam" id="PF13202">
    <property type="entry name" value="EF-hand_5"/>
    <property type="match status" value="1"/>
</dbReference>
<dbReference type="PANTHER" id="PTHR23048">
    <property type="entry name" value="MYOSIN LIGHT CHAIN 1, 3"/>
    <property type="match status" value="1"/>
</dbReference>
<evidence type="ECO:0000256" key="1">
    <source>
        <dbReference type="ARBA" id="ARBA00009763"/>
    </source>
</evidence>
<dbReference type="STRING" id="429701.A0A2G9GQB3"/>
<dbReference type="InterPro" id="IPR011992">
    <property type="entry name" value="EF-hand-dom_pair"/>
</dbReference>
<keyword evidence="3" id="KW-0677">Repeat</keyword>
<organism evidence="6 7">
    <name type="scientific">Handroanthus impetiginosus</name>
    <dbReference type="NCBI Taxonomy" id="429701"/>
    <lineage>
        <taxon>Eukaryota</taxon>
        <taxon>Viridiplantae</taxon>
        <taxon>Streptophyta</taxon>
        <taxon>Embryophyta</taxon>
        <taxon>Tracheophyta</taxon>
        <taxon>Spermatophyta</taxon>
        <taxon>Magnoliopsida</taxon>
        <taxon>eudicotyledons</taxon>
        <taxon>Gunneridae</taxon>
        <taxon>Pentapetalae</taxon>
        <taxon>asterids</taxon>
        <taxon>lamiids</taxon>
        <taxon>Lamiales</taxon>
        <taxon>Bignoniaceae</taxon>
        <taxon>Crescentiina</taxon>
        <taxon>Tabebuia alliance</taxon>
        <taxon>Handroanthus</taxon>
    </lineage>
</organism>
<dbReference type="InterPro" id="IPR002048">
    <property type="entry name" value="EF_hand_dom"/>
</dbReference>
<keyword evidence="7" id="KW-1185">Reference proteome</keyword>
<evidence type="ECO:0000256" key="2">
    <source>
        <dbReference type="ARBA" id="ARBA00022481"/>
    </source>
</evidence>
<dbReference type="InterPro" id="IPR018247">
    <property type="entry name" value="EF_Hand_1_Ca_BS"/>
</dbReference>
<gene>
    <name evidence="6" type="ORF">CDL12_20235</name>
</gene>
<dbReference type="Gene3D" id="1.10.238.10">
    <property type="entry name" value="EF-hand"/>
    <property type="match status" value="2"/>
</dbReference>
<dbReference type="GO" id="GO:0016460">
    <property type="term" value="C:myosin II complex"/>
    <property type="evidence" value="ECO:0007669"/>
    <property type="project" value="TreeGrafter"/>
</dbReference>
<dbReference type="CDD" id="cd00051">
    <property type="entry name" value="EFh"/>
    <property type="match status" value="1"/>
</dbReference>
<dbReference type="Pfam" id="PF13499">
    <property type="entry name" value="EF-hand_7"/>
    <property type="match status" value="1"/>
</dbReference>
<dbReference type="InterPro" id="IPR050230">
    <property type="entry name" value="CALM/Myosin/TropC-like"/>
</dbReference>
<dbReference type="PANTHER" id="PTHR23048:SF0">
    <property type="entry name" value="CALMODULIN LIKE 3"/>
    <property type="match status" value="1"/>
</dbReference>
<evidence type="ECO:0000256" key="4">
    <source>
        <dbReference type="ARBA" id="ARBA00022837"/>
    </source>
</evidence>
<feature type="domain" description="EF-hand" evidence="5">
    <location>
        <begin position="15"/>
        <end position="50"/>
    </location>
</feature>
<dbReference type="OrthoDB" id="26525at2759"/>
<name>A0A2G9GQB3_9LAMI</name>
<sequence length="156" mass="16785">MAQPSSLSIEVETLNHVLGLVEAFRAFDSDNDGRINAQEFAGIMGSLGYTVSEQDIQAAMQEHNPDGYGLLSLSEFLDMNTEDLDLGCLSGLKTALEGLELEEHELVTGERLYEVVQNMGIELSLDGCLDIVASMDGDGDGAITLEDFKAIVNALI</sequence>
<dbReference type="PROSITE" id="PS00018">
    <property type="entry name" value="EF_HAND_1"/>
    <property type="match status" value="2"/>
</dbReference>
<comment type="caution">
    <text evidence="6">The sequence shown here is derived from an EMBL/GenBank/DDBJ whole genome shotgun (WGS) entry which is preliminary data.</text>
</comment>
<proteinExistence type="inferred from homology"/>
<keyword evidence="2" id="KW-0488">Methylation</keyword>
<evidence type="ECO:0000313" key="6">
    <source>
        <dbReference type="EMBL" id="PIN07200.1"/>
    </source>
</evidence>
<dbReference type="EMBL" id="NKXS01004175">
    <property type="protein sequence ID" value="PIN07200.1"/>
    <property type="molecule type" value="Genomic_DNA"/>
</dbReference>
<evidence type="ECO:0000313" key="7">
    <source>
        <dbReference type="Proteomes" id="UP000231279"/>
    </source>
</evidence>
<feature type="domain" description="EF-hand" evidence="5">
    <location>
        <begin position="123"/>
        <end position="156"/>
    </location>
</feature>
<reference evidence="7" key="1">
    <citation type="journal article" date="2018" name="Gigascience">
        <title>Genome assembly of the Pink Ipe (Handroanthus impetiginosus, Bignoniaceae), a highly valued, ecologically keystone Neotropical timber forest tree.</title>
        <authorList>
            <person name="Silva-Junior O.B."/>
            <person name="Grattapaglia D."/>
            <person name="Novaes E."/>
            <person name="Collevatti R.G."/>
        </authorList>
    </citation>
    <scope>NUCLEOTIDE SEQUENCE [LARGE SCALE GENOMIC DNA]</scope>
    <source>
        <strain evidence="7">cv. UFG-1</strain>
    </source>
</reference>
<dbReference type="SMART" id="SM00054">
    <property type="entry name" value="EFh"/>
    <property type="match status" value="3"/>
</dbReference>
<dbReference type="Proteomes" id="UP000231279">
    <property type="component" value="Unassembled WGS sequence"/>
</dbReference>
<dbReference type="FunFam" id="1.10.238.10:FF:000178">
    <property type="entry name" value="Calmodulin-2 A"/>
    <property type="match status" value="1"/>
</dbReference>
<dbReference type="SUPFAM" id="SSF47473">
    <property type="entry name" value="EF-hand"/>
    <property type="match status" value="1"/>
</dbReference>
<keyword evidence="4" id="KW-0106">Calcium</keyword>
<dbReference type="PROSITE" id="PS50222">
    <property type="entry name" value="EF_HAND_2"/>
    <property type="match status" value="2"/>
</dbReference>
<dbReference type="GO" id="GO:0005509">
    <property type="term" value="F:calcium ion binding"/>
    <property type="evidence" value="ECO:0007669"/>
    <property type="project" value="InterPro"/>
</dbReference>
<evidence type="ECO:0000259" key="5">
    <source>
        <dbReference type="PROSITE" id="PS50222"/>
    </source>
</evidence>
<evidence type="ECO:0000256" key="3">
    <source>
        <dbReference type="ARBA" id="ARBA00022737"/>
    </source>
</evidence>
<comment type="similarity">
    <text evidence="1">Belongs to the calmodulin family.</text>
</comment>
<accession>A0A2G9GQB3</accession>
<dbReference type="AlphaFoldDB" id="A0A2G9GQB3"/>